<comment type="function">
    <text evidence="5">Part of the ABC transporter complex BtuCDF involved in vitamin B12 import. Binds vitamin B12 and delivers it to the periplasmic surface of BtuC.</text>
</comment>
<feature type="domain" description="Fe/B12 periplasmic-binding" evidence="6">
    <location>
        <begin position="27"/>
        <end position="277"/>
    </location>
</feature>
<dbReference type="GO" id="GO:0031419">
    <property type="term" value="F:cobalamin binding"/>
    <property type="evidence" value="ECO:0007669"/>
    <property type="project" value="InterPro"/>
</dbReference>
<dbReference type="InterPro" id="IPR002491">
    <property type="entry name" value="ABC_transptr_periplasmic_BD"/>
</dbReference>
<evidence type="ECO:0000313" key="7">
    <source>
        <dbReference type="EMBL" id="SDH26577.1"/>
    </source>
</evidence>
<evidence type="ECO:0000313" key="8">
    <source>
        <dbReference type="Proteomes" id="UP000198854"/>
    </source>
</evidence>
<feature type="site" description="Important for BtuC binding" evidence="5">
    <location>
        <position position="76"/>
    </location>
</feature>
<evidence type="ECO:0000259" key="6">
    <source>
        <dbReference type="PROSITE" id="PS50983"/>
    </source>
</evidence>
<comment type="subcellular location">
    <subcellularLocation>
        <location evidence="5">Periplasm</location>
    </subcellularLocation>
</comment>
<gene>
    <name evidence="5" type="primary">btuF</name>
    <name evidence="7" type="ORF">SAMN04488136_11250</name>
</gene>
<dbReference type="Gene3D" id="3.40.50.1980">
    <property type="entry name" value="Nitrogenase molybdenum iron protein domain"/>
    <property type="match status" value="2"/>
</dbReference>
<dbReference type="PANTHER" id="PTHR30535">
    <property type="entry name" value="VITAMIN B12-BINDING PROTEIN"/>
    <property type="match status" value="1"/>
</dbReference>
<evidence type="ECO:0000256" key="3">
    <source>
        <dbReference type="ARBA" id="ARBA00022764"/>
    </source>
</evidence>
<dbReference type="GO" id="GO:0071281">
    <property type="term" value="P:cellular response to iron ion"/>
    <property type="evidence" value="ECO:0007669"/>
    <property type="project" value="TreeGrafter"/>
</dbReference>
<accession>A0A1G8B077</accession>
<dbReference type="EMBL" id="FNDD01000012">
    <property type="protein sequence ID" value="SDH26577.1"/>
    <property type="molecule type" value="Genomic_DNA"/>
</dbReference>
<feature type="signal peptide" evidence="5">
    <location>
        <begin position="1"/>
        <end position="21"/>
    </location>
</feature>
<proteinExistence type="inferred from homology"/>
<keyword evidence="8" id="KW-1185">Reference proteome</keyword>
<keyword evidence="3 5" id="KW-0574">Periplasm</keyword>
<dbReference type="STRING" id="861298.SAMN04488136_11250"/>
<feature type="chain" id="PRO_5011802097" description="Vitamin B12-binding protein" evidence="5">
    <location>
        <begin position="22"/>
        <end position="277"/>
    </location>
</feature>
<dbReference type="Proteomes" id="UP000198854">
    <property type="component" value="Unassembled WGS sequence"/>
</dbReference>
<organism evidence="7 8">
    <name type="scientific">Vibrio xiamenensis</name>
    <dbReference type="NCBI Taxonomy" id="861298"/>
    <lineage>
        <taxon>Bacteria</taxon>
        <taxon>Pseudomonadati</taxon>
        <taxon>Pseudomonadota</taxon>
        <taxon>Gammaproteobacteria</taxon>
        <taxon>Vibrionales</taxon>
        <taxon>Vibrionaceae</taxon>
        <taxon>Vibrio</taxon>
    </lineage>
</organism>
<dbReference type="OrthoDB" id="6495095at2"/>
<evidence type="ECO:0000256" key="4">
    <source>
        <dbReference type="ARBA" id="ARBA00023157"/>
    </source>
</evidence>
<dbReference type="GO" id="GO:0015889">
    <property type="term" value="P:cobalamin transport"/>
    <property type="evidence" value="ECO:0007669"/>
    <property type="project" value="UniProtKB-UniRule"/>
</dbReference>
<evidence type="ECO:0000256" key="1">
    <source>
        <dbReference type="ARBA" id="ARBA00022448"/>
    </source>
</evidence>
<dbReference type="PANTHER" id="PTHR30535:SF34">
    <property type="entry name" value="MOLYBDATE-BINDING PROTEIN MOLA"/>
    <property type="match status" value="1"/>
</dbReference>
<comment type="similarity">
    <text evidence="5">Belongs to the BtuF family.</text>
</comment>
<dbReference type="InterPro" id="IPR054828">
    <property type="entry name" value="Vit_B12_bind_prot"/>
</dbReference>
<keyword evidence="4" id="KW-1015">Disulfide bond</keyword>
<keyword evidence="2 5" id="KW-0732">Signal</keyword>
<dbReference type="CDD" id="cd01144">
    <property type="entry name" value="BtuF"/>
    <property type="match status" value="1"/>
</dbReference>
<dbReference type="RefSeq" id="WP_093273736.1">
    <property type="nucleotide sequence ID" value="NZ_FNDD01000012.1"/>
</dbReference>
<evidence type="ECO:0000256" key="2">
    <source>
        <dbReference type="ARBA" id="ARBA00022729"/>
    </source>
</evidence>
<reference evidence="7 8" key="1">
    <citation type="submission" date="2016-10" db="EMBL/GenBank/DDBJ databases">
        <authorList>
            <person name="de Groot N.N."/>
        </authorList>
    </citation>
    <scope>NUCLEOTIDE SEQUENCE [LARGE SCALE GENOMIC DNA]</scope>
    <source>
        <strain evidence="7 8">CGMCC 1.10228</strain>
    </source>
</reference>
<feature type="site" description="Important for BtuC binding" evidence="5">
    <location>
        <position position="206"/>
    </location>
</feature>
<dbReference type="GO" id="GO:0042597">
    <property type="term" value="C:periplasmic space"/>
    <property type="evidence" value="ECO:0007669"/>
    <property type="project" value="UniProtKB-SubCell"/>
</dbReference>
<name>A0A1G8B077_9VIBR</name>
<dbReference type="SUPFAM" id="SSF53807">
    <property type="entry name" value="Helical backbone' metal receptor"/>
    <property type="match status" value="1"/>
</dbReference>
<dbReference type="Pfam" id="PF01497">
    <property type="entry name" value="Peripla_BP_2"/>
    <property type="match status" value="1"/>
</dbReference>
<dbReference type="NCBIfam" id="NF038402">
    <property type="entry name" value="TroA_like"/>
    <property type="match status" value="1"/>
</dbReference>
<evidence type="ECO:0000256" key="5">
    <source>
        <dbReference type="HAMAP-Rule" id="MF_01000"/>
    </source>
</evidence>
<dbReference type="InterPro" id="IPR050902">
    <property type="entry name" value="ABC_Transporter_SBP"/>
</dbReference>
<comment type="subunit">
    <text evidence="5">The complex is composed of two ATP-binding proteins (BtuD), two transmembrane proteins (BtuC) and a solute-binding protein (BtuF).</text>
</comment>
<sequence length="277" mass="31269" precursor="true">MQKHLTAFILFLSCLSSAVWAQQPVKRIISLAPHATELAFAAGLGDKIVAVSDHSDYPPAAQKLEAVSSYQGINIERIIALQPDLIIAWPAGNPIRELEKLKQFGLSIYYTQTDSLEDIAENIEQLSQYADDPTIGHQAASDFRIKLNELKKKYATDDKVKYFYQLAEKPVITLAKGKWPSEVFEFCGGENIFADSSAPYPKVGIEQVILRDPEVIFTSEHAIKNGTMWQSWQKQLTAVKNGYVWSLNSDWINRPTPRTLNAITEVCEHFKKVRENR</sequence>
<keyword evidence="1 5" id="KW-0813">Transport</keyword>
<dbReference type="InterPro" id="IPR023544">
    <property type="entry name" value="ABC_transptr_vit_B12-bd"/>
</dbReference>
<dbReference type="HAMAP" id="MF_01000">
    <property type="entry name" value="BtuF"/>
    <property type="match status" value="1"/>
</dbReference>
<protein>
    <recommendedName>
        <fullName evidence="5">Vitamin B12-binding protein</fullName>
    </recommendedName>
</protein>
<dbReference type="AlphaFoldDB" id="A0A1G8B077"/>
<dbReference type="NCBIfam" id="NF002894">
    <property type="entry name" value="PRK03379.1"/>
    <property type="match status" value="1"/>
</dbReference>
<dbReference type="PROSITE" id="PS50983">
    <property type="entry name" value="FE_B12_PBP"/>
    <property type="match status" value="1"/>
</dbReference>
<comment type="caution">
    <text evidence="5">Lacks conserved residue(s) required for the propagation of feature annotation.</text>
</comment>